<accession>A0A8H9C7J9</accession>
<proteinExistence type="predicted"/>
<dbReference type="Proteomes" id="UP000663508">
    <property type="component" value="Chromosome"/>
</dbReference>
<sequence>MLDYDDEKSFFERPEEEFFLPYADSHQRAMRDAIVGSSMAVYLEQFQPQSRYIRRMQLCVAHQAVAFANHQGAILNVQITLAWDRIGYRHGQEVDAAHRLLMQAQRKFMRRYGVPNYNYTVFERSQTFGLHSHSGVHVPVHVYPQYRRWLERYVKRIDRVGFKRRLHVRRRRETAVARAIEEQWRWFRYCMKGVDPALNARERDVNGLAPDDTFTGFYGLKHRYSGIVTLQRVRVSQDMLRKARQEAGYPERYYLIDGEHRYDDAEYRRGEGDRLTEMLRRDLI</sequence>
<evidence type="ECO:0000313" key="1">
    <source>
        <dbReference type="EMBL" id="BCM86327.1"/>
    </source>
</evidence>
<name>A0A8H9C7J9_9HYPH</name>
<protein>
    <submittedName>
        <fullName evidence="1">Uncharacterized protein</fullName>
    </submittedName>
</protein>
<organism evidence="1 2">
    <name type="scientific">Methylobacterium indicum</name>
    <dbReference type="NCBI Taxonomy" id="1775910"/>
    <lineage>
        <taxon>Bacteria</taxon>
        <taxon>Pseudomonadati</taxon>
        <taxon>Pseudomonadota</taxon>
        <taxon>Alphaproteobacteria</taxon>
        <taxon>Hyphomicrobiales</taxon>
        <taxon>Methylobacteriaceae</taxon>
        <taxon>Methylobacterium</taxon>
    </lineage>
</organism>
<gene>
    <name evidence="1" type="ORF">mvi_47880</name>
</gene>
<reference evidence="1" key="1">
    <citation type="submission" date="2020-11" db="EMBL/GenBank/DDBJ databases">
        <title>Complete genome sequence of a novel pathogenic Methylobacterium strain isolated from rice in Vietnam.</title>
        <authorList>
            <person name="Lai K."/>
            <person name="Okazaki S."/>
            <person name="Higashi K."/>
            <person name="Mori H."/>
            <person name="Toyoda A."/>
            <person name="Kurokawa K."/>
        </authorList>
    </citation>
    <scope>NUCLEOTIDE SEQUENCE</scope>
    <source>
        <strain evidence="1">VL1</strain>
    </source>
</reference>
<dbReference type="EMBL" id="AP024145">
    <property type="protein sequence ID" value="BCM86327.1"/>
    <property type="molecule type" value="Genomic_DNA"/>
</dbReference>
<evidence type="ECO:0000313" key="2">
    <source>
        <dbReference type="Proteomes" id="UP000663508"/>
    </source>
</evidence>
<dbReference type="RefSeq" id="WP_207179338.1">
    <property type="nucleotide sequence ID" value="NZ_AP024145.1"/>
</dbReference>
<dbReference type="KEGG" id="mind:mvi_47880"/>
<dbReference type="AlphaFoldDB" id="A0A8H9C7J9"/>